<organism evidence="2">
    <name type="scientific">Picea sitchensis</name>
    <name type="common">Sitka spruce</name>
    <name type="synonym">Pinus sitchensis</name>
    <dbReference type="NCBI Taxonomy" id="3332"/>
    <lineage>
        <taxon>Eukaryota</taxon>
        <taxon>Viridiplantae</taxon>
        <taxon>Streptophyta</taxon>
        <taxon>Embryophyta</taxon>
        <taxon>Tracheophyta</taxon>
        <taxon>Spermatophyta</taxon>
        <taxon>Pinopsida</taxon>
        <taxon>Pinidae</taxon>
        <taxon>Conifers I</taxon>
        <taxon>Pinales</taxon>
        <taxon>Pinaceae</taxon>
        <taxon>Picea</taxon>
    </lineage>
</organism>
<dbReference type="PANTHER" id="PTHR34454">
    <property type="entry name" value="TUNICAMYCIN INDUCED PROTEIN"/>
    <property type="match status" value="1"/>
</dbReference>
<dbReference type="EMBL" id="EF676732">
    <property type="protein sequence ID" value="ABR16617.1"/>
    <property type="molecule type" value="mRNA"/>
</dbReference>
<feature type="signal peptide" evidence="1">
    <location>
        <begin position="1"/>
        <end position="31"/>
    </location>
</feature>
<sequence>MFNGSMASPRLWRFWMFRFMVFVFVVAGGSGASAEPATVKVISDLKDSIVQKMGWKPEEVKISNLNSIDTMIGHATLYEFDLQIGNAILPLRLSEDVTSWQFMEDVFANEDQQETAGSENTVAERRQQITPVLAPFQLAGPLELWIQDADHMRLSLPHDVEAGILKKVMLADGAVVTVKGARELNLRQPLEIPLPLGSSTEDSSNLASSLFALASKLRHASANDGKPLSLRIVGPSSLVASSISEPDSASNRLKVKRLAPGSVELISRQQQEISPVSIEASIDSQEHNDMWMWPLPSLNSTHPKLKGFDELLREILGSSAQKEQSFKLLKARAAAATFVKVQFELERKLGSDMFSSETWPEWRTKPSIERLPFELIAKLEGDKLLPLNLQQIEPVKPVETYSARSLAGNVTMSKVPIVLLPPSPMTL</sequence>
<dbReference type="InterPro" id="IPR053283">
    <property type="entry name" value="TUNICAMYCIN_INDUCED_1"/>
</dbReference>
<feature type="chain" id="PRO_5002874350" evidence="1">
    <location>
        <begin position="32"/>
        <end position="427"/>
    </location>
</feature>
<evidence type="ECO:0000313" key="2">
    <source>
        <dbReference type="EMBL" id="ABR16617.1"/>
    </source>
</evidence>
<dbReference type="AlphaFoldDB" id="B8LLT7"/>
<name>B8LLT7_PICSI</name>
<protein>
    <submittedName>
        <fullName evidence="2">Uncharacterized protein</fullName>
    </submittedName>
</protein>
<evidence type="ECO:0000256" key="1">
    <source>
        <dbReference type="SAM" id="SignalP"/>
    </source>
</evidence>
<accession>B8LLT7</accession>
<dbReference type="PANTHER" id="PTHR34454:SF2">
    <property type="entry name" value="PROTEIN TUNICAMYCIN INDUCED 1"/>
    <property type="match status" value="1"/>
</dbReference>
<proteinExistence type="evidence at transcript level"/>
<keyword evidence="1" id="KW-0732">Signal</keyword>
<reference evidence="2" key="1">
    <citation type="submission" date="2007-06" db="EMBL/GenBank/DDBJ databases">
        <title>Full length cDNA sequences from Sitka Spruce (Picea sitchensis).</title>
        <authorList>
            <person name="Ralph S.G."/>
            <person name="Chun H.E."/>
            <person name="Liao N."/>
            <person name="Ali J."/>
            <person name="Reid K."/>
            <person name="Kolosova N."/>
            <person name="Cooper N."/>
            <person name="Cullis C."/>
            <person name="Jancsik S."/>
            <person name="Moore R."/>
            <person name="Mayo M."/>
            <person name="Wagner S."/>
            <person name="Holt R.A."/>
            <person name="Jones S.J.M."/>
            <person name="Marra M.A."/>
            <person name="Ritland C.E."/>
            <person name="Ritland K."/>
            <person name="Bohlmann J."/>
        </authorList>
    </citation>
    <scope>NUCLEOTIDE SEQUENCE</scope>
    <source>
        <tissue evidence="2">Green portion of the leader tissue</tissue>
    </source>
</reference>